<dbReference type="OrthoDB" id="7363684at2"/>
<dbReference type="HOGENOM" id="CLU_193005_0_0_6"/>
<dbReference type="STRING" id="713585.THITH_02090"/>
<gene>
    <name evidence="1" type="ORF">THITH_02090</name>
</gene>
<organism evidence="1 2">
    <name type="scientific">Thioalkalivibrio paradoxus ARh 1</name>
    <dbReference type="NCBI Taxonomy" id="713585"/>
    <lineage>
        <taxon>Bacteria</taxon>
        <taxon>Pseudomonadati</taxon>
        <taxon>Pseudomonadota</taxon>
        <taxon>Gammaproteobacteria</taxon>
        <taxon>Chromatiales</taxon>
        <taxon>Ectothiorhodospiraceae</taxon>
        <taxon>Thioalkalivibrio</taxon>
    </lineage>
</organism>
<sequence length="68" mass="7531">MNEETLNLSLRAFLKRVGINCQREIETAVRKGLESGALQGNETLPVKITLEFGPLDAPYQVEGEISLE</sequence>
<dbReference type="EMBL" id="CP007029">
    <property type="protein sequence ID" value="AHE97254.1"/>
    <property type="molecule type" value="Genomic_DNA"/>
</dbReference>
<name>W0DF55_9GAMM</name>
<accession>W0DF55</accession>
<dbReference type="RefSeq" id="WP_006746178.1">
    <property type="nucleotide sequence ID" value="NZ_CP007029.1"/>
</dbReference>
<evidence type="ECO:0000313" key="1">
    <source>
        <dbReference type="EMBL" id="AHE97254.1"/>
    </source>
</evidence>
<dbReference type="KEGG" id="tti:THITH_02090"/>
<dbReference type="Proteomes" id="UP000005289">
    <property type="component" value="Chromosome"/>
</dbReference>
<reference evidence="1 2" key="1">
    <citation type="submission" date="2013-12" db="EMBL/GenBank/DDBJ databases">
        <authorList>
            <consortium name="DOE Joint Genome Institute"/>
            <person name="Muyzer G."/>
            <person name="Huntemann M."/>
            <person name="Han J."/>
            <person name="Chen A."/>
            <person name="Kyrpides N."/>
            <person name="Mavromatis K."/>
            <person name="Markowitz V."/>
            <person name="Palaniappan K."/>
            <person name="Ivanova N."/>
            <person name="Schaumberg A."/>
            <person name="Pati A."/>
            <person name="Liolios K."/>
            <person name="Nordberg H.P."/>
            <person name="Cantor M.N."/>
            <person name="Hua S.X."/>
            <person name="Woyke T."/>
        </authorList>
    </citation>
    <scope>NUCLEOTIDE SEQUENCE [LARGE SCALE GENOMIC DNA]</scope>
    <source>
        <strain evidence="1 2">ARh 1</strain>
    </source>
</reference>
<dbReference type="Pfam" id="PF20104">
    <property type="entry name" value="DUF6494"/>
    <property type="match status" value="1"/>
</dbReference>
<dbReference type="AlphaFoldDB" id="W0DF55"/>
<dbReference type="InterPro" id="IPR045471">
    <property type="entry name" value="DUF6494"/>
</dbReference>
<protein>
    <submittedName>
        <fullName evidence="1">Uncharacterized protein</fullName>
    </submittedName>
</protein>
<evidence type="ECO:0000313" key="2">
    <source>
        <dbReference type="Proteomes" id="UP000005289"/>
    </source>
</evidence>
<proteinExistence type="predicted"/>
<keyword evidence="2" id="KW-1185">Reference proteome</keyword>